<protein>
    <recommendedName>
        <fullName evidence="7 18">Phosphatidate cytidylyltransferase</fullName>
        <ecNumber evidence="6 18">2.7.7.41</ecNumber>
    </recommendedName>
</protein>
<keyword evidence="14" id="KW-0443">Lipid metabolism</keyword>
<dbReference type="RefSeq" id="WP_184195394.1">
    <property type="nucleotide sequence ID" value="NZ_JACHGW010000002.1"/>
</dbReference>
<evidence type="ECO:0000256" key="1">
    <source>
        <dbReference type="ARBA" id="ARBA00001698"/>
    </source>
</evidence>
<keyword evidence="10 18" id="KW-0808">Transferase</keyword>
<evidence type="ECO:0000256" key="7">
    <source>
        <dbReference type="ARBA" id="ARBA00019373"/>
    </source>
</evidence>
<comment type="similarity">
    <text evidence="5 18">Belongs to the CDS family.</text>
</comment>
<dbReference type="GO" id="GO:0016024">
    <property type="term" value="P:CDP-diacylglycerol biosynthetic process"/>
    <property type="evidence" value="ECO:0007669"/>
    <property type="project" value="UniProtKB-UniPathway"/>
</dbReference>
<dbReference type="PANTHER" id="PTHR46382:SF1">
    <property type="entry name" value="PHOSPHATIDATE CYTIDYLYLTRANSFERASE"/>
    <property type="match status" value="1"/>
</dbReference>
<proteinExistence type="inferred from homology"/>
<evidence type="ECO:0000313" key="21">
    <source>
        <dbReference type="Proteomes" id="UP000520814"/>
    </source>
</evidence>
<feature type="transmembrane region" description="Helical" evidence="19">
    <location>
        <begin position="162"/>
        <end position="182"/>
    </location>
</feature>
<evidence type="ECO:0000256" key="19">
    <source>
        <dbReference type="SAM" id="Phobius"/>
    </source>
</evidence>
<evidence type="ECO:0000256" key="8">
    <source>
        <dbReference type="ARBA" id="ARBA00022475"/>
    </source>
</evidence>
<comment type="pathway">
    <text evidence="4">Lipid metabolism.</text>
</comment>
<keyword evidence="12 18" id="KW-0548">Nucleotidyltransferase</keyword>
<comment type="pathway">
    <text evidence="3 18">Phospholipid metabolism; CDP-diacylglycerol biosynthesis; CDP-diacylglycerol from sn-glycerol 3-phosphate: step 3/3.</text>
</comment>
<keyword evidence="17" id="KW-1208">Phospholipid metabolism</keyword>
<feature type="transmembrane region" description="Helical" evidence="19">
    <location>
        <begin position="20"/>
        <end position="44"/>
    </location>
</feature>
<gene>
    <name evidence="20" type="ORF">HNQ39_002231</name>
</gene>
<feature type="transmembrane region" description="Helical" evidence="19">
    <location>
        <begin position="227"/>
        <end position="246"/>
    </location>
</feature>
<evidence type="ECO:0000256" key="11">
    <source>
        <dbReference type="ARBA" id="ARBA00022692"/>
    </source>
</evidence>
<evidence type="ECO:0000256" key="17">
    <source>
        <dbReference type="ARBA" id="ARBA00023264"/>
    </source>
</evidence>
<evidence type="ECO:0000256" key="10">
    <source>
        <dbReference type="ARBA" id="ARBA00022679"/>
    </source>
</evidence>
<feature type="transmembrane region" description="Helical" evidence="19">
    <location>
        <begin position="203"/>
        <end position="221"/>
    </location>
</feature>
<comment type="subcellular location">
    <subcellularLocation>
        <location evidence="2">Cell membrane</location>
        <topology evidence="2">Multi-pass membrane protein</topology>
    </subcellularLocation>
</comment>
<dbReference type="EC" id="2.7.7.41" evidence="6 18"/>
<reference evidence="20 21" key="1">
    <citation type="submission" date="2020-08" db="EMBL/GenBank/DDBJ databases">
        <title>Genomic Encyclopedia of Type Strains, Phase IV (KMG-IV): sequencing the most valuable type-strain genomes for metagenomic binning, comparative biology and taxonomic classification.</title>
        <authorList>
            <person name="Goeker M."/>
        </authorList>
    </citation>
    <scope>NUCLEOTIDE SEQUENCE [LARGE SCALE GENOMIC DNA]</scope>
    <source>
        <strain evidence="20 21">DSM 23562</strain>
    </source>
</reference>
<dbReference type="AlphaFoldDB" id="A0A7W9SQ74"/>
<evidence type="ECO:0000256" key="5">
    <source>
        <dbReference type="ARBA" id="ARBA00010185"/>
    </source>
</evidence>
<evidence type="ECO:0000256" key="3">
    <source>
        <dbReference type="ARBA" id="ARBA00005119"/>
    </source>
</evidence>
<keyword evidence="21" id="KW-1185">Reference proteome</keyword>
<dbReference type="PANTHER" id="PTHR46382">
    <property type="entry name" value="PHOSPHATIDATE CYTIDYLYLTRANSFERASE"/>
    <property type="match status" value="1"/>
</dbReference>
<keyword evidence="11 18" id="KW-0812">Transmembrane</keyword>
<dbReference type="Proteomes" id="UP000520814">
    <property type="component" value="Unassembled WGS sequence"/>
</dbReference>
<evidence type="ECO:0000256" key="13">
    <source>
        <dbReference type="ARBA" id="ARBA00022989"/>
    </source>
</evidence>
<keyword evidence="16" id="KW-0594">Phospholipid biosynthesis</keyword>
<comment type="catalytic activity">
    <reaction evidence="1 18">
        <text>a 1,2-diacyl-sn-glycero-3-phosphate + CTP + H(+) = a CDP-1,2-diacyl-sn-glycerol + diphosphate</text>
        <dbReference type="Rhea" id="RHEA:16229"/>
        <dbReference type="ChEBI" id="CHEBI:15378"/>
        <dbReference type="ChEBI" id="CHEBI:33019"/>
        <dbReference type="ChEBI" id="CHEBI:37563"/>
        <dbReference type="ChEBI" id="CHEBI:58332"/>
        <dbReference type="ChEBI" id="CHEBI:58608"/>
        <dbReference type="EC" id="2.7.7.41"/>
    </reaction>
</comment>
<organism evidence="20 21">
    <name type="scientific">Armatimonas rosea</name>
    <dbReference type="NCBI Taxonomy" id="685828"/>
    <lineage>
        <taxon>Bacteria</taxon>
        <taxon>Bacillati</taxon>
        <taxon>Armatimonadota</taxon>
        <taxon>Armatimonadia</taxon>
        <taxon>Armatimonadales</taxon>
        <taxon>Armatimonadaceae</taxon>
        <taxon>Armatimonas</taxon>
    </lineage>
</organism>
<comment type="caution">
    <text evidence="20">The sequence shown here is derived from an EMBL/GenBank/DDBJ whole genome shotgun (WGS) entry which is preliminary data.</text>
</comment>
<keyword evidence="9" id="KW-0444">Lipid biosynthesis</keyword>
<evidence type="ECO:0000313" key="20">
    <source>
        <dbReference type="EMBL" id="MBB6050440.1"/>
    </source>
</evidence>
<dbReference type="InterPro" id="IPR000374">
    <property type="entry name" value="PC_trans"/>
</dbReference>
<dbReference type="GO" id="GO:0004605">
    <property type="term" value="F:phosphatidate cytidylyltransferase activity"/>
    <property type="evidence" value="ECO:0007669"/>
    <property type="project" value="UniProtKB-EC"/>
</dbReference>
<evidence type="ECO:0000256" key="15">
    <source>
        <dbReference type="ARBA" id="ARBA00023136"/>
    </source>
</evidence>
<dbReference type="UniPathway" id="UPA00557">
    <property type="reaction ID" value="UER00614"/>
</dbReference>
<dbReference type="PROSITE" id="PS01315">
    <property type="entry name" value="CDS"/>
    <property type="match status" value="1"/>
</dbReference>
<evidence type="ECO:0000256" key="18">
    <source>
        <dbReference type="RuleBase" id="RU003938"/>
    </source>
</evidence>
<feature type="transmembrane region" description="Helical" evidence="19">
    <location>
        <begin position="56"/>
        <end position="75"/>
    </location>
</feature>
<evidence type="ECO:0000256" key="4">
    <source>
        <dbReference type="ARBA" id="ARBA00005189"/>
    </source>
</evidence>
<keyword evidence="15 19" id="KW-0472">Membrane</keyword>
<dbReference type="EMBL" id="JACHGW010000002">
    <property type="protein sequence ID" value="MBB6050440.1"/>
    <property type="molecule type" value="Genomic_DNA"/>
</dbReference>
<feature type="transmembrane region" description="Helical" evidence="19">
    <location>
        <begin position="87"/>
        <end position="107"/>
    </location>
</feature>
<name>A0A7W9SQ74_ARMRO</name>
<keyword evidence="13 19" id="KW-1133">Transmembrane helix</keyword>
<sequence length="295" mass="30176">MSKPNLTSLAQRLLTAAVGVPLLVGVCLWGALPFAVFTVVLALIARSELQRAYAQLSIHPNALLSLLGALTPAAVFQLSPTLSRGLVIAPLPLLLLLACALVMASLWETGVASHSRPVQPGKNLAYGLLCGAYVALFGGVTLLRLCPWYGPQGALPQLDGGARLLLLTLACTMAGDSGAYFVGRAAGHHKLAEGLSPKKTTEGLAGGVLASLLVGTGVGTLLLGSPILGLIVGALAGLLGPLGDLFKSGLKREIGIKDFGALLPGHGGVLDRFDSLLFTAPPVVLVVTTFFSPSP</sequence>
<feature type="transmembrane region" description="Helical" evidence="19">
    <location>
        <begin position="128"/>
        <end position="150"/>
    </location>
</feature>
<evidence type="ECO:0000256" key="2">
    <source>
        <dbReference type="ARBA" id="ARBA00004651"/>
    </source>
</evidence>
<accession>A0A7W9SQ74</accession>
<evidence type="ECO:0000256" key="12">
    <source>
        <dbReference type="ARBA" id="ARBA00022695"/>
    </source>
</evidence>
<evidence type="ECO:0000256" key="9">
    <source>
        <dbReference type="ARBA" id="ARBA00022516"/>
    </source>
</evidence>
<evidence type="ECO:0000256" key="6">
    <source>
        <dbReference type="ARBA" id="ARBA00012487"/>
    </source>
</evidence>
<evidence type="ECO:0000256" key="16">
    <source>
        <dbReference type="ARBA" id="ARBA00023209"/>
    </source>
</evidence>
<keyword evidence="8" id="KW-1003">Cell membrane</keyword>
<dbReference type="GO" id="GO:0005886">
    <property type="term" value="C:plasma membrane"/>
    <property type="evidence" value="ECO:0007669"/>
    <property type="project" value="UniProtKB-SubCell"/>
</dbReference>
<dbReference type="Pfam" id="PF01148">
    <property type="entry name" value="CTP_transf_1"/>
    <property type="match status" value="1"/>
</dbReference>
<evidence type="ECO:0000256" key="14">
    <source>
        <dbReference type="ARBA" id="ARBA00023098"/>
    </source>
</evidence>